<evidence type="ECO:0000313" key="1">
    <source>
        <dbReference type="EMBL" id="KAH8016326.1"/>
    </source>
</evidence>
<sequence length="80" mass="9427">MFLASTVWNKTISIKVIDDEEYEKNKTFYIEIGEPRLVEMSEKKGNSLPLDYLTVRNMRKSAVSSLCLRNQYGYEEERKV</sequence>
<dbReference type="EMBL" id="CM037614">
    <property type="protein sequence ID" value="KAH8016326.1"/>
    <property type="molecule type" value="Genomic_DNA"/>
</dbReference>
<protein>
    <submittedName>
        <fullName evidence="1">Uncharacterized protein</fullName>
    </submittedName>
</protein>
<organism evidence="1 2">
    <name type="scientific">Sphaerodactylus townsendi</name>
    <dbReference type="NCBI Taxonomy" id="933632"/>
    <lineage>
        <taxon>Eukaryota</taxon>
        <taxon>Metazoa</taxon>
        <taxon>Chordata</taxon>
        <taxon>Craniata</taxon>
        <taxon>Vertebrata</taxon>
        <taxon>Euteleostomi</taxon>
        <taxon>Lepidosauria</taxon>
        <taxon>Squamata</taxon>
        <taxon>Bifurcata</taxon>
        <taxon>Gekkota</taxon>
        <taxon>Sphaerodactylidae</taxon>
        <taxon>Sphaerodactylus</taxon>
    </lineage>
</organism>
<dbReference type="Proteomes" id="UP000827872">
    <property type="component" value="Linkage Group LG01"/>
</dbReference>
<reference evidence="1" key="1">
    <citation type="submission" date="2021-08" db="EMBL/GenBank/DDBJ databases">
        <title>The first chromosome-level gecko genome reveals the dynamic sex chromosomes of Neotropical dwarf geckos (Sphaerodactylidae: Sphaerodactylus).</title>
        <authorList>
            <person name="Pinto B.J."/>
            <person name="Keating S.E."/>
            <person name="Gamble T."/>
        </authorList>
    </citation>
    <scope>NUCLEOTIDE SEQUENCE</scope>
    <source>
        <strain evidence="1">TG3544</strain>
    </source>
</reference>
<proteinExistence type="predicted"/>
<evidence type="ECO:0000313" key="2">
    <source>
        <dbReference type="Proteomes" id="UP000827872"/>
    </source>
</evidence>
<accession>A0ACB8GAL5</accession>
<name>A0ACB8GAL5_9SAUR</name>
<comment type="caution">
    <text evidence="1">The sequence shown here is derived from an EMBL/GenBank/DDBJ whole genome shotgun (WGS) entry which is preliminary data.</text>
</comment>
<keyword evidence="2" id="KW-1185">Reference proteome</keyword>
<gene>
    <name evidence="1" type="ORF">K3G42_016451</name>
</gene>